<protein>
    <submittedName>
        <fullName evidence="2">Uncharacterized protein</fullName>
    </submittedName>
</protein>
<evidence type="ECO:0000256" key="1">
    <source>
        <dbReference type="SAM" id="Phobius"/>
    </source>
</evidence>
<name>A0A0G3EHM8_9BACT</name>
<sequence>MNKFRFGVPEAGHAVSIASGVAFLFLLMMLPLVGPAGAKTPHAATNAAAFGAVLLLVFLLAAAAVFLKRRDPDTPKRWPAFPTLIGGLCLFLALAWAFGLLRI</sequence>
<feature type="transmembrane region" description="Helical" evidence="1">
    <location>
        <begin position="46"/>
        <end position="67"/>
    </location>
</feature>
<keyword evidence="1" id="KW-0812">Transmembrane</keyword>
<dbReference type="EMBL" id="CP010904">
    <property type="protein sequence ID" value="AKJ64300.1"/>
    <property type="molecule type" value="Genomic_DNA"/>
</dbReference>
<evidence type="ECO:0000313" key="2">
    <source>
        <dbReference type="EMBL" id="AKJ64300.1"/>
    </source>
</evidence>
<dbReference type="Proteomes" id="UP000035268">
    <property type="component" value="Chromosome"/>
</dbReference>
<organism evidence="2 3">
    <name type="scientific">Kiritimatiella glycovorans</name>
    <dbReference type="NCBI Taxonomy" id="1307763"/>
    <lineage>
        <taxon>Bacteria</taxon>
        <taxon>Pseudomonadati</taxon>
        <taxon>Kiritimatiellota</taxon>
        <taxon>Kiritimatiellia</taxon>
        <taxon>Kiritimatiellales</taxon>
        <taxon>Kiritimatiellaceae</taxon>
        <taxon>Kiritimatiella</taxon>
    </lineage>
</organism>
<dbReference type="AlphaFoldDB" id="A0A0G3EHM8"/>
<dbReference type="KEGG" id="vbl:L21SP4_01043"/>
<keyword evidence="3" id="KW-1185">Reference proteome</keyword>
<evidence type="ECO:0000313" key="3">
    <source>
        <dbReference type="Proteomes" id="UP000035268"/>
    </source>
</evidence>
<accession>A0A0G3EHM8</accession>
<keyword evidence="1" id="KW-1133">Transmembrane helix</keyword>
<reference evidence="2 3" key="2">
    <citation type="journal article" date="2016" name="ISME J.">
        <title>Characterization of the first cultured representative of Verrucomicrobia subdivision 5 indicates the proposal of a novel phylum.</title>
        <authorList>
            <person name="Spring S."/>
            <person name="Bunk B."/>
            <person name="Sproer C."/>
            <person name="Schumann P."/>
            <person name="Rohde M."/>
            <person name="Tindall B.J."/>
            <person name="Klenk H.P."/>
        </authorList>
    </citation>
    <scope>NUCLEOTIDE SEQUENCE [LARGE SCALE GENOMIC DNA]</scope>
    <source>
        <strain evidence="2 3">L21-Fru-AB</strain>
    </source>
</reference>
<gene>
    <name evidence="2" type="ORF">L21SP4_01043</name>
</gene>
<dbReference type="RefSeq" id="WP_052881652.1">
    <property type="nucleotide sequence ID" value="NZ_CP010904.1"/>
</dbReference>
<keyword evidence="1" id="KW-0472">Membrane</keyword>
<feature type="transmembrane region" description="Helical" evidence="1">
    <location>
        <begin position="12"/>
        <end position="34"/>
    </location>
</feature>
<proteinExistence type="predicted"/>
<feature type="transmembrane region" description="Helical" evidence="1">
    <location>
        <begin position="79"/>
        <end position="101"/>
    </location>
</feature>
<reference evidence="3" key="1">
    <citation type="submission" date="2015-02" db="EMBL/GenBank/DDBJ databases">
        <title>Description and complete genome sequence of the first cultured representative of the subdivision 5 of the Verrucomicrobia phylum.</title>
        <authorList>
            <person name="Spring S."/>
            <person name="Bunk B."/>
            <person name="Sproer C."/>
            <person name="Klenk H.-P."/>
        </authorList>
    </citation>
    <scope>NUCLEOTIDE SEQUENCE [LARGE SCALE GENOMIC DNA]</scope>
    <source>
        <strain evidence="3">L21-Fru-AB</strain>
    </source>
</reference>